<keyword evidence="2" id="KW-0805">Transcription regulation</keyword>
<dbReference type="SMART" id="SM00353">
    <property type="entry name" value="HLH"/>
    <property type="match status" value="1"/>
</dbReference>
<dbReference type="PROSITE" id="PS50888">
    <property type="entry name" value="BHLH"/>
    <property type="match status" value="1"/>
</dbReference>
<comment type="subcellular location">
    <subcellularLocation>
        <location evidence="1">Nucleus</location>
    </subcellularLocation>
</comment>
<accession>A0A6A4S784</accession>
<name>A0A6A4S784_SCOMX</name>
<dbReference type="GO" id="GO:0000981">
    <property type="term" value="F:DNA-binding transcription factor activity, RNA polymerase II-specific"/>
    <property type="evidence" value="ECO:0007669"/>
    <property type="project" value="TreeGrafter"/>
</dbReference>
<evidence type="ECO:0000256" key="6">
    <source>
        <dbReference type="SAM" id="MobiDB-lite"/>
    </source>
</evidence>
<evidence type="ECO:0000256" key="1">
    <source>
        <dbReference type="ARBA" id="ARBA00004123"/>
    </source>
</evidence>
<dbReference type="InterPro" id="IPR036638">
    <property type="entry name" value="HLH_DNA-bd_sf"/>
</dbReference>
<keyword evidence="3" id="KW-0238">DNA-binding</keyword>
<dbReference type="Proteomes" id="UP000438429">
    <property type="component" value="Unassembled WGS sequence"/>
</dbReference>
<reference evidence="8 9" key="1">
    <citation type="submission" date="2019-06" db="EMBL/GenBank/DDBJ databases">
        <title>Draft genomes of female and male turbot (Scophthalmus maximus).</title>
        <authorList>
            <person name="Xu H."/>
            <person name="Xu X.-W."/>
            <person name="Shao C."/>
            <person name="Chen S."/>
        </authorList>
    </citation>
    <scope>NUCLEOTIDE SEQUENCE [LARGE SCALE GENOMIC DNA]</scope>
    <source>
        <strain evidence="8">Ysfricsl-2016a</strain>
        <tissue evidence="8">Blood</tissue>
    </source>
</reference>
<dbReference type="AlphaFoldDB" id="A0A6A4S784"/>
<proteinExistence type="predicted"/>
<organism evidence="8 9">
    <name type="scientific">Scophthalmus maximus</name>
    <name type="common">Turbot</name>
    <name type="synonym">Psetta maxima</name>
    <dbReference type="NCBI Taxonomy" id="52904"/>
    <lineage>
        <taxon>Eukaryota</taxon>
        <taxon>Metazoa</taxon>
        <taxon>Chordata</taxon>
        <taxon>Craniata</taxon>
        <taxon>Vertebrata</taxon>
        <taxon>Euteleostomi</taxon>
        <taxon>Actinopterygii</taxon>
        <taxon>Neopterygii</taxon>
        <taxon>Teleostei</taxon>
        <taxon>Neoteleostei</taxon>
        <taxon>Acanthomorphata</taxon>
        <taxon>Carangaria</taxon>
        <taxon>Pleuronectiformes</taxon>
        <taxon>Pleuronectoidei</taxon>
        <taxon>Scophthalmidae</taxon>
        <taxon>Scophthalmus</taxon>
    </lineage>
</organism>
<keyword evidence="5" id="KW-0539">Nucleus</keyword>
<evidence type="ECO:0000256" key="3">
    <source>
        <dbReference type="ARBA" id="ARBA00023125"/>
    </source>
</evidence>
<evidence type="ECO:0000256" key="4">
    <source>
        <dbReference type="ARBA" id="ARBA00023163"/>
    </source>
</evidence>
<dbReference type="Pfam" id="PF00010">
    <property type="entry name" value="HLH"/>
    <property type="match status" value="1"/>
</dbReference>
<dbReference type="PANTHER" id="PTHR23349:SF72">
    <property type="entry name" value="HLH54F"/>
    <property type="match status" value="1"/>
</dbReference>
<dbReference type="InterPro" id="IPR050283">
    <property type="entry name" value="E-box_TF_Regulators"/>
</dbReference>
<keyword evidence="4" id="KW-0804">Transcription</keyword>
<protein>
    <recommendedName>
        <fullName evidence="7">BHLH domain-containing protein</fullName>
    </recommendedName>
</protein>
<evidence type="ECO:0000256" key="5">
    <source>
        <dbReference type="ARBA" id="ARBA00023242"/>
    </source>
</evidence>
<comment type="caution">
    <text evidence="8">The sequence shown here is derived from an EMBL/GenBank/DDBJ whole genome shotgun (WGS) entry which is preliminary data.</text>
</comment>
<dbReference type="GO" id="GO:0032502">
    <property type="term" value="P:developmental process"/>
    <property type="evidence" value="ECO:0007669"/>
    <property type="project" value="TreeGrafter"/>
</dbReference>
<evidence type="ECO:0000313" key="9">
    <source>
        <dbReference type="Proteomes" id="UP000438429"/>
    </source>
</evidence>
<gene>
    <name evidence="8" type="ORF">F2P81_019222</name>
</gene>
<dbReference type="GO" id="GO:0005634">
    <property type="term" value="C:nucleus"/>
    <property type="evidence" value="ECO:0007669"/>
    <property type="project" value="UniProtKB-SubCell"/>
</dbReference>
<dbReference type="SUPFAM" id="SSF47459">
    <property type="entry name" value="HLH, helix-loop-helix DNA-binding domain"/>
    <property type="match status" value="1"/>
</dbReference>
<sequence>MSTGSAASDADDYETCLAPLAKEPPEGTLTCYDPSRYSDEEPEEESADGRLVDAQQGRRLSRAHQREARQTQRNAANARERARMRVLSKAFTRLKTSLPWVPADTKLSKLDTLRLASSYISHLRQLLQDDRLESSFAHPVSLTWPFMMAVRSEDQDISTASVRLCGATAWMEIQDRGSRLGQTEKSALDEEKRRRGERKRFHQVRVELQLSCVLWPLRPLVCERVREKDSGREMEIRVSVRDFLFLRGDDTLFC</sequence>
<dbReference type="Gene3D" id="4.10.280.10">
    <property type="entry name" value="Helix-loop-helix DNA-binding domain"/>
    <property type="match status" value="1"/>
</dbReference>
<evidence type="ECO:0000313" key="8">
    <source>
        <dbReference type="EMBL" id="KAF0028135.1"/>
    </source>
</evidence>
<feature type="region of interest" description="Disordered" evidence="6">
    <location>
        <begin position="1"/>
        <end position="77"/>
    </location>
</feature>
<dbReference type="InterPro" id="IPR011598">
    <property type="entry name" value="bHLH_dom"/>
</dbReference>
<dbReference type="EMBL" id="VEVO01000017">
    <property type="protein sequence ID" value="KAF0028135.1"/>
    <property type="molecule type" value="Genomic_DNA"/>
</dbReference>
<dbReference type="PANTHER" id="PTHR23349">
    <property type="entry name" value="BASIC HELIX-LOOP-HELIX TRANSCRIPTION FACTOR, TWIST"/>
    <property type="match status" value="1"/>
</dbReference>
<dbReference type="GO" id="GO:0046983">
    <property type="term" value="F:protein dimerization activity"/>
    <property type="evidence" value="ECO:0007669"/>
    <property type="project" value="InterPro"/>
</dbReference>
<feature type="domain" description="BHLH" evidence="7">
    <location>
        <begin position="71"/>
        <end position="123"/>
    </location>
</feature>
<dbReference type="FunFam" id="4.10.280.10:FF:000010">
    <property type="entry name" value="Scleraxis bHLH transcription factor"/>
    <property type="match status" value="1"/>
</dbReference>
<evidence type="ECO:0000259" key="7">
    <source>
        <dbReference type="PROSITE" id="PS50888"/>
    </source>
</evidence>
<evidence type="ECO:0000256" key="2">
    <source>
        <dbReference type="ARBA" id="ARBA00023015"/>
    </source>
</evidence>
<dbReference type="GO" id="GO:0000977">
    <property type="term" value="F:RNA polymerase II transcription regulatory region sequence-specific DNA binding"/>
    <property type="evidence" value="ECO:0007669"/>
    <property type="project" value="TreeGrafter"/>
</dbReference>